<feature type="region of interest" description="Disordered" evidence="1">
    <location>
        <begin position="138"/>
        <end position="157"/>
    </location>
</feature>
<dbReference type="AlphaFoldDB" id="A0A0L9UKK8"/>
<protein>
    <submittedName>
        <fullName evidence="2">Uncharacterized protein</fullName>
    </submittedName>
</protein>
<organism evidence="2 3">
    <name type="scientific">Phaseolus angularis</name>
    <name type="common">Azuki bean</name>
    <name type="synonym">Vigna angularis</name>
    <dbReference type="NCBI Taxonomy" id="3914"/>
    <lineage>
        <taxon>Eukaryota</taxon>
        <taxon>Viridiplantae</taxon>
        <taxon>Streptophyta</taxon>
        <taxon>Embryophyta</taxon>
        <taxon>Tracheophyta</taxon>
        <taxon>Spermatophyta</taxon>
        <taxon>Magnoliopsida</taxon>
        <taxon>eudicotyledons</taxon>
        <taxon>Gunneridae</taxon>
        <taxon>Pentapetalae</taxon>
        <taxon>rosids</taxon>
        <taxon>fabids</taxon>
        <taxon>Fabales</taxon>
        <taxon>Fabaceae</taxon>
        <taxon>Papilionoideae</taxon>
        <taxon>50 kb inversion clade</taxon>
        <taxon>NPAAA clade</taxon>
        <taxon>indigoferoid/millettioid clade</taxon>
        <taxon>Phaseoleae</taxon>
        <taxon>Vigna</taxon>
    </lineage>
</organism>
<gene>
    <name evidence="2" type="ORF">LR48_Vigan05g069300</name>
</gene>
<evidence type="ECO:0000256" key="1">
    <source>
        <dbReference type="SAM" id="MobiDB-lite"/>
    </source>
</evidence>
<feature type="region of interest" description="Disordered" evidence="1">
    <location>
        <begin position="168"/>
        <end position="241"/>
    </location>
</feature>
<proteinExistence type="predicted"/>
<reference evidence="3" key="1">
    <citation type="journal article" date="2015" name="Proc. Natl. Acad. Sci. U.S.A.">
        <title>Genome sequencing of adzuki bean (Vigna angularis) provides insight into high starch and low fat accumulation and domestication.</title>
        <authorList>
            <person name="Yang K."/>
            <person name="Tian Z."/>
            <person name="Chen C."/>
            <person name="Luo L."/>
            <person name="Zhao B."/>
            <person name="Wang Z."/>
            <person name="Yu L."/>
            <person name="Li Y."/>
            <person name="Sun Y."/>
            <person name="Li W."/>
            <person name="Chen Y."/>
            <person name="Li Y."/>
            <person name="Zhang Y."/>
            <person name="Ai D."/>
            <person name="Zhao J."/>
            <person name="Shang C."/>
            <person name="Ma Y."/>
            <person name="Wu B."/>
            <person name="Wang M."/>
            <person name="Gao L."/>
            <person name="Sun D."/>
            <person name="Zhang P."/>
            <person name="Guo F."/>
            <person name="Wang W."/>
            <person name="Li Y."/>
            <person name="Wang J."/>
            <person name="Varshney R.K."/>
            <person name="Wang J."/>
            <person name="Ling H.Q."/>
            <person name="Wan P."/>
        </authorList>
    </citation>
    <scope>NUCLEOTIDE SEQUENCE</scope>
    <source>
        <strain evidence="3">cv. Jingnong 6</strain>
    </source>
</reference>
<feature type="compositionally biased region" description="Pro residues" evidence="1">
    <location>
        <begin position="178"/>
        <end position="193"/>
    </location>
</feature>
<dbReference type="EMBL" id="CM003375">
    <property type="protein sequence ID" value="KOM43089.1"/>
    <property type="molecule type" value="Genomic_DNA"/>
</dbReference>
<feature type="compositionally biased region" description="Low complexity" evidence="1">
    <location>
        <begin position="122"/>
        <end position="132"/>
    </location>
</feature>
<sequence>MHEQSIKLITAVNKYPNTIEAIKRNNDSSTAFAGPCRREAAAIARPDASSSPSSNREAFSSILAAATLQATINHPLPRPITILARVSRQTATINHHHRSSSPSVGTPSIKTARTSHPKSRSSSRLSSRVRQSRTTNIFATAQQPCSSPPPSSTATFLHGNQHLPRVAEVQDHRETPPSRAPPPSQDPKRPPPTLRKTKNRTPPPRASSPQRRKREQKCSPISNLQKRKREQERRGKPFPQF</sequence>
<dbReference type="Gramene" id="KOM43089">
    <property type="protein sequence ID" value="KOM43089"/>
    <property type="gene ID" value="LR48_Vigan05g069300"/>
</dbReference>
<name>A0A0L9UKK8_PHAAN</name>
<dbReference type="Proteomes" id="UP000053144">
    <property type="component" value="Chromosome 5"/>
</dbReference>
<accession>A0A0L9UKK8</accession>
<feature type="region of interest" description="Disordered" evidence="1">
    <location>
        <begin position="91"/>
        <end position="132"/>
    </location>
</feature>
<feature type="compositionally biased region" description="Polar residues" evidence="1">
    <location>
        <begin position="100"/>
        <end position="112"/>
    </location>
</feature>
<evidence type="ECO:0000313" key="2">
    <source>
        <dbReference type="EMBL" id="KOM43089.1"/>
    </source>
</evidence>
<evidence type="ECO:0000313" key="3">
    <source>
        <dbReference type="Proteomes" id="UP000053144"/>
    </source>
</evidence>